<evidence type="ECO:0000259" key="8">
    <source>
        <dbReference type="PROSITE" id="PS50261"/>
    </source>
</evidence>
<feature type="domain" description="GAIN-B" evidence="7">
    <location>
        <begin position="47"/>
        <end position="232"/>
    </location>
</feature>
<comment type="subcellular location">
    <subcellularLocation>
        <location evidence="1">Membrane</location>
        <topology evidence="1">Multi-pass membrane protein</topology>
    </subcellularLocation>
</comment>
<gene>
    <name evidence="9" type="ORF">GSTENG00025468001</name>
</gene>
<dbReference type="SMART" id="SM00303">
    <property type="entry name" value="GPS"/>
    <property type="match status" value="1"/>
</dbReference>
<reference evidence="9" key="1">
    <citation type="journal article" date="2004" name="Nature">
        <title>Genome duplication in the teleost fish Tetraodon nigroviridis reveals the early vertebrate proto-karyotype.</title>
        <authorList>
            <person name="Jaillon O."/>
            <person name="Aury J.-M."/>
            <person name="Brunet F."/>
            <person name="Petit J.-L."/>
            <person name="Stange-Thomann N."/>
            <person name="Mauceli E."/>
            <person name="Bouneau L."/>
            <person name="Fischer C."/>
            <person name="Ozouf-Costaz C."/>
            <person name="Bernot A."/>
            <person name="Nicaud S."/>
            <person name="Jaffe D."/>
            <person name="Fisher S."/>
            <person name="Lutfalla G."/>
            <person name="Dossat C."/>
            <person name="Segurens B."/>
            <person name="Dasilva C."/>
            <person name="Salanoubat M."/>
            <person name="Levy M."/>
            <person name="Boudet N."/>
            <person name="Castellano S."/>
            <person name="Anthouard V."/>
            <person name="Jubin C."/>
            <person name="Castelli V."/>
            <person name="Katinka M."/>
            <person name="Vacherie B."/>
            <person name="Biemont C."/>
            <person name="Skalli Z."/>
            <person name="Cattolico L."/>
            <person name="Poulain J."/>
            <person name="De Berardinis V."/>
            <person name="Cruaud C."/>
            <person name="Duprat S."/>
            <person name="Brottier P."/>
            <person name="Coutanceau J.-P."/>
            <person name="Gouzy J."/>
            <person name="Parra G."/>
            <person name="Lardier G."/>
            <person name="Chapple C."/>
            <person name="McKernan K.J."/>
            <person name="McEwan P."/>
            <person name="Bosak S."/>
            <person name="Kellis M."/>
            <person name="Volff J.-N."/>
            <person name="Guigo R."/>
            <person name="Zody M.C."/>
            <person name="Mesirov J."/>
            <person name="Lindblad-Toh K."/>
            <person name="Birren B."/>
            <person name="Nusbaum C."/>
            <person name="Kahn D."/>
            <person name="Robinson-Rechavi M."/>
            <person name="Laudet V."/>
            <person name="Schachter V."/>
            <person name="Quetier F."/>
            <person name="Saurin W."/>
            <person name="Scarpelli C."/>
            <person name="Wincker P."/>
            <person name="Lander E.S."/>
            <person name="Weissenbach J."/>
            <person name="Roest Crollius H."/>
        </authorList>
    </citation>
    <scope>NUCLEOTIDE SEQUENCE [LARGE SCALE GENOMIC DNA]</scope>
</reference>
<dbReference type="Gene3D" id="1.20.1070.10">
    <property type="entry name" value="Rhodopsin 7-helix transmembrane proteins"/>
    <property type="match status" value="1"/>
</dbReference>
<keyword evidence="3 6" id="KW-1133">Transmembrane helix</keyword>
<dbReference type="InterPro" id="IPR017981">
    <property type="entry name" value="GPCR_2-like_7TM"/>
</dbReference>
<feature type="transmembrane region" description="Helical" evidence="6">
    <location>
        <begin position="342"/>
        <end position="363"/>
    </location>
</feature>
<dbReference type="KEGG" id="tng:GSTEN00025468G001"/>
<dbReference type="PANTHER" id="PTHR12011:SF264">
    <property type="entry name" value="ADHESION G-PROTEIN COUPLED RECEPTOR G2"/>
    <property type="match status" value="1"/>
</dbReference>
<dbReference type="InterPro" id="IPR000832">
    <property type="entry name" value="GPCR_2_secretin-like"/>
</dbReference>
<feature type="transmembrane region" description="Helical" evidence="6">
    <location>
        <begin position="375"/>
        <end position="397"/>
    </location>
</feature>
<keyword evidence="4 6" id="KW-0472">Membrane</keyword>
<dbReference type="AlphaFoldDB" id="Q4S1N9"/>
<dbReference type="InterPro" id="IPR000203">
    <property type="entry name" value="GPS"/>
</dbReference>
<dbReference type="GO" id="GO:0007166">
    <property type="term" value="P:cell surface receptor signaling pathway"/>
    <property type="evidence" value="ECO:0007669"/>
    <property type="project" value="InterPro"/>
</dbReference>
<sequence length="582" mass="63530">LAPAGRLIAVVDDLGVKLVVTGDSEVVSSNSLVLAVKKVDGTKFPPTSVDIYSTDDVQVPLSKSERPGSALGSVFLPASLSSGLSPEQQQQASRVQFSFYTKPSLFLVCSSPDPDPDPDPVVVPLLPYLLLLYLQDAAINNQTLVGPVLGSSVANLSISNLTEDIQFTIRNVHPAQPQQAASCAFWDFSLNGGGGGWSSAGCFLVNATAEDTTCSCNHLTSFAILLVCVGIPARKQQQNGRRSLKCVCSYLNQDLSRQGLPDPQQAQALTFITYIGCGISALFLAVTLLTYLSFRKLLRDIPAKILVQLCISLLLLNLLFLLDGWLARHPSSGLCVSAAVSLHYFLLTSFTWAGLEALHMYLSVVQVFLPYLSRYMLKVSLIGWGLPLLVVVVTVSVDKDNYGLVSYSKSADGTADKFCWLRDDVAFYVGVVAYFLLVFTLCLLVFVMVLVQLARIKRQNPHNQSPSRGMLRDVRSTSGLAVLLGLTWGFALFAWGPLVLPFVYLFSIFNSLQGAAQFFRASWSSFFHCAAKENVRRQWRMHLCCGRLRLEENSGSVFADSGISDCCSNDVVLNEIHRNLPL</sequence>
<keyword evidence="5" id="KW-1015">Disulfide bond</keyword>
<dbReference type="InterPro" id="IPR057244">
    <property type="entry name" value="GAIN_B"/>
</dbReference>
<organism evidence="9">
    <name type="scientific">Tetraodon nigroviridis</name>
    <name type="common">Spotted green pufferfish</name>
    <name type="synonym">Chelonodon nigroviridis</name>
    <dbReference type="NCBI Taxonomy" id="99883"/>
    <lineage>
        <taxon>Eukaryota</taxon>
        <taxon>Metazoa</taxon>
        <taxon>Chordata</taxon>
        <taxon>Craniata</taxon>
        <taxon>Vertebrata</taxon>
        <taxon>Euteleostomi</taxon>
        <taxon>Actinopterygii</taxon>
        <taxon>Neopterygii</taxon>
        <taxon>Teleostei</taxon>
        <taxon>Neoteleostei</taxon>
        <taxon>Acanthomorphata</taxon>
        <taxon>Eupercaria</taxon>
        <taxon>Tetraodontiformes</taxon>
        <taxon>Tetradontoidea</taxon>
        <taxon>Tetraodontidae</taxon>
        <taxon>Tetraodon</taxon>
    </lineage>
</organism>
<name>Q4S1N9_TETNG</name>
<dbReference type="PROSITE" id="PS50261">
    <property type="entry name" value="G_PROTEIN_RECEP_F2_4"/>
    <property type="match status" value="1"/>
</dbReference>
<accession>Q4S1N9</accession>
<reference evidence="9" key="2">
    <citation type="submission" date="2004-02" db="EMBL/GenBank/DDBJ databases">
        <authorList>
            <consortium name="Genoscope"/>
            <consortium name="Whitehead Institute Centre for Genome Research"/>
        </authorList>
    </citation>
    <scope>NUCLEOTIDE SEQUENCE</scope>
</reference>
<comment type="caution">
    <text evidence="9">The sequence shown here is derived from an EMBL/GenBank/DDBJ whole genome shotgun (WGS) entry which is preliminary data.</text>
</comment>
<evidence type="ECO:0000256" key="3">
    <source>
        <dbReference type="ARBA" id="ARBA00022989"/>
    </source>
</evidence>
<feature type="transmembrane region" description="Helical" evidence="6">
    <location>
        <begin position="271"/>
        <end position="293"/>
    </location>
</feature>
<dbReference type="EMBL" id="CAAE01014768">
    <property type="protein sequence ID" value="CAG05443.1"/>
    <property type="molecule type" value="Genomic_DNA"/>
</dbReference>
<dbReference type="GO" id="GO:0007189">
    <property type="term" value="P:adenylate cyclase-activating G protein-coupled receptor signaling pathway"/>
    <property type="evidence" value="ECO:0007669"/>
    <property type="project" value="TreeGrafter"/>
</dbReference>
<dbReference type="OrthoDB" id="10037534at2759"/>
<dbReference type="InterPro" id="IPR046338">
    <property type="entry name" value="GAIN_dom_sf"/>
</dbReference>
<dbReference type="Gene3D" id="2.60.220.50">
    <property type="match status" value="1"/>
</dbReference>
<dbReference type="MEROPS" id="P02.013"/>
<proteinExistence type="predicted"/>
<evidence type="ECO:0000256" key="2">
    <source>
        <dbReference type="ARBA" id="ARBA00022692"/>
    </source>
</evidence>
<evidence type="ECO:0000256" key="6">
    <source>
        <dbReference type="SAM" id="Phobius"/>
    </source>
</evidence>
<evidence type="ECO:0000313" key="9">
    <source>
        <dbReference type="EMBL" id="CAG05443.1"/>
    </source>
</evidence>
<dbReference type="GO" id="GO:0004930">
    <property type="term" value="F:G protein-coupled receptor activity"/>
    <property type="evidence" value="ECO:0007669"/>
    <property type="project" value="InterPro"/>
</dbReference>
<feature type="non-terminal residue" evidence="9">
    <location>
        <position position="582"/>
    </location>
</feature>
<feature type="transmembrane region" description="Helical" evidence="6">
    <location>
        <begin position="305"/>
        <end position="322"/>
    </location>
</feature>
<dbReference type="Pfam" id="PF00002">
    <property type="entry name" value="7tm_2"/>
    <property type="match status" value="1"/>
</dbReference>
<feature type="transmembrane region" description="Helical" evidence="6">
    <location>
        <begin position="474"/>
        <end position="495"/>
    </location>
</feature>
<keyword evidence="2 6" id="KW-0812">Transmembrane</keyword>
<feature type="domain" description="G-protein coupled receptors family 2 profile 2" evidence="8">
    <location>
        <begin position="269"/>
        <end position="525"/>
    </location>
</feature>
<dbReference type="Pfam" id="PF01825">
    <property type="entry name" value="GPS"/>
    <property type="match status" value="1"/>
</dbReference>
<dbReference type="PROSITE" id="PS50221">
    <property type="entry name" value="GAIN_B"/>
    <property type="match status" value="1"/>
</dbReference>
<evidence type="ECO:0000256" key="1">
    <source>
        <dbReference type="ARBA" id="ARBA00004141"/>
    </source>
</evidence>
<feature type="transmembrane region" description="Helical" evidence="6">
    <location>
        <begin position="425"/>
        <end position="453"/>
    </location>
</feature>
<evidence type="ECO:0000256" key="5">
    <source>
        <dbReference type="ARBA" id="ARBA00023157"/>
    </source>
</evidence>
<protein>
    <submittedName>
        <fullName evidence="9">(spotted green pufferfish) hypothetical protein</fullName>
    </submittedName>
</protein>
<dbReference type="PRINTS" id="PR00249">
    <property type="entry name" value="GPCRSECRETIN"/>
</dbReference>
<dbReference type="SUPFAM" id="SSF81321">
    <property type="entry name" value="Family A G protein-coupled receptor-like"/>
    <property type="match status" value="1"/>
</dbReference>
<dbReference type="FunFam" id="1.20.1070.10:FF:000043">
    <property type="entry name" value="adhesion G-protein coupled receptor G2 isoform X1"/>
    <property type="match status" value="1"/>
</dbReference>
<evidence type="ECO:0000259" key="7">
    <source>
        <dbReference type="PROSITE" id="PS50221"/>
    </source>
</evidence>
<dbReference type="PANTHER" id="PTHR12011">
    <property type="entry name" value="ADHESION G-PROTEIN COUPLED RECEPTOR"/>
    <property type="match status" value="1"/>
</dbReference>
<dbReference type="GO" id="GO:0005886">
    <property type="term" value="C:plasma membrane"/>
    <property type="evidence" value="ECO:0007669"/>
    <property type="project" value="TreeGrafter"/>
</dbReference>
<evidence type="ECO:0000256" key="4">
    <source>
        <dbReference type="ARBA" id="ARBA00023136"/>
    </source>
</evidence>